<dbReference type="RefSeq" id="WP_208353520.1">
    <property type="nucleotide sequence ID" value="NZ_JAALHA020000018.1"/>
</dbReference>
<organism evidence="2 3">
    <name type="scientific">Aetokthonos hydrillicola Thurmond2011</name>
    <dbReference type="NCBI Taxonomy" id="2712845"/>
    <lineage>
        <taxon>Bacteria</taxon>
        <taxon>Bacillati</taxon>
        <taxon>Cyanobacteriota</taxon>
        <taxon>Cyanophyceae</taxon>
        <taxon>Nostocales</taxon>
        <taxon>Hapalosiphonaceae</taxon>
        <taxon>Aetokthonos</taxon>
    </lineage>
</organism>
<keyword evidence="1" id="KW-0812">Transmembrane</keyword>
<evidence type="ECO:0000313" key="3">
    <source>
        <dbReference type="Proteomes" id="UP000667802"/>
    </source>
</evidence>
<proteinExistence type="predicted"/>
<keyword evidence="1" id="KW-1133">Transmembrane helix</keyword>
<name>A0AAP5IBS1_9CYAN</name>
<comment type="caution">
    <text evidence="2">The sequence shown here is derived from an EMBL/GenBank/DDBJ whole genome shotgun (WGS) entry which is preliminary data.</text>
</comment>
<feature type="transmembrane region" description="Helical" evidence="1">
    <location>
        <begin position="87"/>
        <end position="106"/>
    </location>
</feature>
<evidence type="ECO:0000313" key="2">
    <source>
        <dbReference type="EMBL" id="MDR9898598.1"/>
    </source>
</evidence>
<accession>A0AAP5IBS1</accession>
<evidence type="ECO:0000256" key="1">
    <source>
        <dbReference type="SAM" id="Phobius"/>
    </source>
</evidence>
<dbReference type="Proteomes" id="UP000667802">
    <property type="component" value="Unassembled WGS sequence"/>
</dbReference>
<dbReference type="AlphaFoldDB" id="A0AAP5IBS1"/>
<keyword evidence="3" id="KW-1185">Reference proteome</keyword>
<feature type="transmembrane region" description="Helical" evidence="1">
    <location>
        <begin position="48"/>
        <end position="67"/>
    </location>
</feature>
<reference evidence="3" key="1">
    <citation type="journal article" date="2021" name="Science">
        <title>Hunting the eagle killer: A cyanobacterial neurotoxin causes vacuolar myelinopathy.</title>
        <authorList>
            <person name="Breinlinger S."/>
            <person name="Phillips T.J."/>
            <person name="Haram B.N."/>
            <person name="Mares J."/>
            <person name="Martinez Yerena J.A."/>
            <person name="Hrouzek P."/>
            <person name="Sobotka R."/>
            <person name="Henderson W.M."/>
            <person name="Schmieder P."/>
            <person name="Williams S.M."/>
            <person name="Lauderdale J.D."/>
            <person name="Wilde H.D."/>
            <person name="Gerrin W."/>
            <person name="Kust A."/>
            <person name="Washington J.W."/>
            <person name="Wagner C."/>
            <person name="Geier B."/>
            <person name="Liebeke M."/>
            <person name="Enke H."/>
            <person name="Niedermeyer T.H.J."/>
            <person name="Wilde S.B."/>
        </authorList>
    </citation>
    <scope>NUCLEOTIDE SEQUENCE [LARGE SCALE GENOMIC DNA]</scope>
    <source>
        <strain evidence="3">Thurmond2011</strain>
    </source>
</reference>
<protein>
    <submittedName>
        <fullName evidence="2">Uncharacterized protein</fullName>
    </submittedName>
</protein>
<feature type="transmembrane region" description="Helical" evidence="1">
    <location>
        <begin position="9"/>
        <end position="28"/>
    </location>
</feature>
<keyword evidence="1" id="KW-0472">Membrane</keyword>
<dbReference type="EMBL" id="JAALHA020000018">
    <property type="protein sequence ID" value="MDR9898598.1"/>
    <property type="molecule type" value="Genomic_DNA"/>
</dbReference>
<gene>
    <name evidence="2" type="ORF">G7B40_029165</name>
</gene>
<sequence length="156" mass="17482">MKAGEITRIAVFSVLGAGIMFFVQPWVYENRIIRISDVSPDVWLEESYTSGAITVFAVSVISTLIWYLTAAKARVKGSADVERWRLFWWIFLLLPIASICIAIGFFNQSQDALLSLTALYIFDIILVFWLPTATSSPGLLMYLPPGAFILRRLLGA</sequence>